<dbReference type="Proteomes" id="UP000182126">
    <property type="component" value="Chromosome I"/>
</dbReference>
<dbReference type="SUPFAM" id="SSF103473">
    <property type="entry name" value="MFS general substrate transporter"/>
    <property type="match status" value="1"/>
</dbReference>
<evidence type="ECO:0000256" key="2">
    <source>
        <dbReference type="ARBA" id="ARBA00022448"/>
    </source>
</evidence>
<evidence type="ECO:0000256" key="6">
    <source>
        <dbReference type="ARBA" id="ARBA00023136"/>
    </source>
</evidence>
<feature type="transmembrane region" description="Helical" evidence="7">
    <location>
        <begin position="410"/>
        <end position="431"/>
    </location>
</feature>
<gene>
    <name evidence="9" type="ORF">SAMN04489809_0147</name>
</gene>
<dbReference type="PANTHER" id="PTHR42718">
    <property type="entry name" value="MAJOR FACILITATOR SUPERFAMILY MULTIDRUG TRANSPORTER MFSC"/>
    <property type="match status" value="1"/>
</dbReference>
<dbReference type="GO" id="GO:0022857">
    <property type="term" value="F:transmembrane transporter activity"/>
    <property type="evidence" value="ECO:0007669"/>
    <property type="project" value="InterPro"/>
</dbReference>
<keyword evidence="4 7" id="KW-0812">Transmembrane</keyword>
<organism evidence="9 10">
    <name type="scientific">Microbacterium paraoxydans</name>
    <dbReference type="NCBI Taxonomy" id="199592"/>
    <lineage>
        <taxon>Bacteria</taxon>
        <taxon>Bacillati</taxon>
        <taxon>Actinomycetota</taxon>
        <taxon>Actinomycetes</taxon>
        <taxon>Micrococcales</taxon>
        <taxon>Microbacteriaceae</taxon>
        <taxon>Microbacterium</taxon>
    </lineage>
</organism>
<dbReference type="GO" id="GO:0005886">
    <property type="term" value="C:plasma membrane"/>
    <property type="evidence" value="ECO:0007669"/>
    <property type="project" value="UniProtKB-SubCell"/>
</dbReference>
<dbReference type="Pfam" id="PF07690">
    <property type="entry name" value="MFS_1"/>
    <property type="match status" value="1"/>
</dbReference>
<dbReference type="EMBL" id="LT629770">
    <property type="protein sequence ID" value="SDR74065.1"/>
    <property type="molecule type" value="Genomic_DNA"/>
</dbReference>
<dbReference type="InterPro" id="IPR020846">
    <property type="entry name" value="MFS_dom"/>
</dbReference>
<evidence type="ECO:0000256" key="7">
    <source>
        <dbReference type="SAM" id="Phobius"/>
    </source>
</evidence>
<evidence type="ECO:0000259" key="8">
    <source>
        <dbReference type="PROSITE" id="PS50850"/>
    </source>
</evidence>
<dbReference type="eggNOG" id="COG0477">
    <property type="taxonomic scope" value="Bacteria"/>
</dbReference>
<dbReference type="CDD" id="cd17321">
    <property type="entry name" value="MFS_MMR_MDR_like"/>
    <property type="match status" value="1"/>
</dbReference>
<feature type="domain" description="Major facilitator superfamily (MFS) profile" evidence="8">
    <location>
        <begin position="24"/>
        <end position="509"/>
    </location>
</feature>
<sequence>MTRTASIPTTETEAPRVGARGWAALVVLMLPVLLVSVDNTVLSFALPEISISLAPSGAEQLWIIDVYPLVLAGLLVTMGTLGDRFGRRRLLLIGATGFAVVSALAAFAPTAGLLIAARALLGFFGAMLMPSTLSLLRSIFQNRDQRRMAIAVWASAFSAGSALGPIVGGFLLEHFAWGSVFLIAVPVLIPLLIAAPLLVPESRDPNPGRIDPLSIALSMAAMIPVVYAIKSFAVDGPSLYAGGWALLGLVMGALFVRRQLRADTPMLDMALFRRGSFSGAILVNLLSVVALVGFLYFVSQHLQLVLGLSPMVAGLALVPGMAAMIVAGLTVVPISRRVPPHVLIPAALVFSVAGYLIVAFTTHAHGVAPLILAFVVLGIGIGAAETISNELILSSAPAAKAGAASAVSETAYELGAVLGTAILGGIITAFYRGALVLPEGLPAEVARAAQETLAGAYTAAHELPAALGDTLWQAAADAFGSGVTVTSLIGAGLVVVAAVIAAVTLRKAPTH</sequence>
<dbReference type="InterPro" id="IPR011701">
    <property type="entry name" value="MFS"/>
</dbReference>
<feature type="transmembrane region" description="Helical" evidence="7">
    <location>
        <begin position="115"/>
        <end position="136"/>
    </location>
</feature>
<evidence type="ECO:0000256" key="1">
    <source>
        <dbReference type="ARBA" id="ARBA00004651"/>
    </source>
</evidence>
<feature type="transmembrane region" description="Helical" evidence="7">
    <location>
        <begin position="177"/>
        <end position="200"/>
    </location>
</feature>
<protein>
    <submittedName>
        <fullName evidence="9">MFS transporter, DHA2 family, multidrug resistance protein</fullName>
    </submittedName>
</protein>
<dbReference type="GeneID" id="36300583"/>
<keyword evidence="5 7" id="KW-1133">Transmembrane helix</keyword>
<evidence type="ECO:0000256" key="5">
    <source>
        <dbReference type="ARBA" id="ARBA00022989"/>
    </source>
</evidence>
<feature type="transmembrane region" description="Helical" evidence="7">
    <location>
        <begin position="277"/>
        <end position="298"/>
    </location>
</feature>
<dbReference type="Gene3D" id="1.20.1250.20">
    <property type="entry name" value="MFS general substrate transporter like domains"/>
    <property type="match status" value="1"/>
</dbReference>
<dbReference type="PROSITE" id="PS50850">
    <property type="entry name" value="MFS"/>
    <property type="match status" value="1"/>
</dbReference>
<dbReference type="AlphaFoldDB" id="A0A1H1LJ59"/>
<dbReference type="Gene3D" id="1.20.1720.10">
    <property type="entry name" value="Multidrug resistance protein D"/>
    <property type="match status" value="1"/>
</dbReference>
<feature type="transmembrane region" description="Helical" evidence="7">
    <location>
        <begin position="239"/>
        <end position="256"/>
    </location>
</feature>
<evidence type="ECO:0000313" key="9">
    <source>
        <dbReference type="EMBL" id="SDR74065.1"/>
    </source>
</evidence>
<dbReference type="InterPro" id="IPR036259">
    <property type="entry name" value="MFS_trans_sf"/>
</dbReference>
<name>A0A1H1LJ59_9MICO</name>
<feature type="transmembrane region" description="Helical" evidence="7">
    <location>
        <begin position="342"/>
        <end position="361"/>
    </location>
</feature>
<keyword evidence="2" id="KW-0813">Transport</keyword>
<feature type="transmembrane region" description="Helical" evidence="7">
    <location>
        <begin position="304"/>
        <end position="330"/>
    </location>
</feature>
<feature type="transmembrane region" description="Helical" evidence="7">
    <location>
        <begin position="478"/>
        <end position="505"/>
    </location>
</feature>
<feature type="transmembrane region" description="Helical" evidence="7">
    <location>
        <begin position="90"/>
        <end position="109"/>
    </location>
</feature>
<proteinExistence type="predicted"/>
<evidence type="ECO:0000256" key="3">
    <source>
        <dbReference type="ARBA" id="ARBA00022475"/>
    </source>
</evidence>
<feature type="transmembrane region" description="Helical" evidence="7">
    <location>
        <begin position="61"/>
        <end position="78"/>
    </location>
</feature>
<reference evidence="9 10" key="1">
    <citation type="submission" date="2016-10" db="EMBL/GenBank/DDBJ databases">
        <authorList>
            <person name="de Groot N.N."/>
        </authorList>
    </citation>
    <scope>NUCLEOTIDE SEQUENCE [LARGE SCALE GENOMIC DNA]</scope>
    <source>
        <strain evidence="9 10">DSM 15019</strain>
    </source>
</reference>
<keyword evidence="3" id="KW-1003">Cell membrane</keyword>
<evidence type="ECO:0000313" key="10">
    <source>
        <dbReference type="Proteomes" id="UP000182126"/>
    </source>
</evidence>
<comment type="subcellular location">
    <subcellularLocation>
        <location evidence="1">Cell membrane</location>
        <topology evidence="1">Multi-pass membrane protein</topology>
    </subcellularLocation>
</comment>
<feature type="transmembrane region" description="Helical" evidence="7">
    <location>
        <begin position="148"/>
        <end position="171"/>
    </location>
</feature>
<feature type="transmembrane region" description="Helical" evidence="7">
    <location>
        <begin position="367"/>
        <end position="389"/>
    </location>
</feature>
<accession>A0A1H1LJ59</accession>
<feature type="transmembrane region" description="Helical" evidence="7">
    <location>
        <begin position="21"/>
        <end position="41"/>
    </location>
</feature>
<dbReference type="RefSeq" id="WP_060922664.1">
    <property type="nucleotide sequence ID" value="NZ_LT629770.1"/>
</dbReference>
<feature type="transmembrane region" description="Helical" evidence="7">
    <location>
        <begin position="212"/>
        <end position="233"/>
    </location>
</feature>
<keyword evidence="6 7" id="KW-0472">Membrane</keyword>
<dbReference type="PANTHER" id="PTHR42718:SF47">
    <property type="entry name" value="METHYL VIOLOGEN RESISTANCE PROTEIN SMVA"/>
    <property type="match status" value="1"/>
</dbReference>
<evidence type="ECO:0000256" key="4">
    <source>
        <dbReference type="ARBA" id="ARBA00022692"/>
    </source>
</evidence>